<dbReference type="Proteomes" id="UP000507222">
    <property type="component" value="Unassembled WGS sequence"/>
</dbReference>
<dbReference type="Proteomes" id="UP000507245">
    <property type="component" value="Unassembled WGS sequence"/>
</dbReference>
<evidence type="ECO:0000313" key="3">
    <source>
        <dbReference type="Proteomes" id="UP000507222"/>
    </source>
</evidence>
<dbReference type="AlphaFoldDB" id="A0A6J5WR77"/>
<accession>A0A6J5WR77</accession>
<reference evidence="2 3" key="2">
    <citation type="submission" date="2020-05" db="EMBL/GenBank/DDBJ databases">
        <authorList>
            <person name="Campoy J."/>
            <person name="Schneeberger K."/>
            <person name="Spophaly S."/>
        </authorList>
    </citation>
    <scope>NUCLEOTIDE SEQUENCE [LARGE SCALE GENOMIC DNA]</scope>
    <source>
        <strain evidence="2">PruArmRojPasFocal</strain>
    </source>
</reference>
<evidence type="ECO:0000313" key="1">
    <source>
        <dbReference type="EMBL" id="CAB4273487.1"/>
    </source>
</evidence>
<keyword evidence="4" id="KW-1185">Reference proteome</keyword>
<gene>
    <name evidence="1" type="ORF">CURHAP_LOCUS21262</name>
    <name evidence="2" type="ORF">ORAREDHAP_LOCUS21165</name>
</gene>
<evidence type="ECO:0000313" key="2">
    <source>
        <dbReference type="EMBL" id="CAB4304019.1"/>
    </source>
</evidence>
<name>A0A6J5WR77_PRUAR</name>
<protein>
    <submittedName>
        <fullName evidence="2">Uncharacterized protein</fullName>
    </submittedName>
</protein>
<reference evidence="4" key="1">
    <citation type="journal article" date="2020" name="Genome Biol.">
        <title>Gamete binning: chromosome-level and haplotype-resolved genome assembly enabled by high-throughput single-cell sequencing of gamete genomes.</title>
        <authorList>
            <person name="Campoy J.A."/>
            <person name="Sun H."/>
            <person name="Goel M."/>
            <person name="Jiao W.-B."/>
            <person name="Folz-Donahue K."/>
            <person name="Wang N."/>
            <person name="Rubio M."/>
            <person name="Liu C."/>
            <person name="Kukat C."/>
            <person name="Ruiz D."/>
            <person name="Huettel B."/>
            <person name="Schneeberger K."/>
        </authorList>
    </citation>
    <scope>NUCLEOTIDE SEQUENCE [LARGE SCALE GENOMIC DNA]</scope>
    <source>
        <strain evidence="4">cv. Rojo Pasion</strain>
    </source>
</reference>
<evidence type="ECO:0000313" key="4">
    <source>
        <dbReference type="Proteomes" id="UP000507245"/>
    </source>
</evidence>
<organism evidence="2 4">
    <name type="scientific">Prunus armeniaca</name>
    <name type="common">Apricot</name>
    <name type="synonym">Armeniaca vulgaris</name>
    <dbReference type="NCBI Taxonomy" id="36596"/>
    <lineage>
        <taxon>Eukaryota</taxon>
        <taxon>Viridiplantae</taxon>
        <taxon>Streptophyta</taxon>
        <taxon>Embryophyta</taxon>
        <taxon>Tracheophyta</taxon>
        <taxon>Spermatophyta</taxon>
        <taxon>Magnoliopsida</taxon>
        <taxon>eudicotyledons</taxon>
        <taxon>Gunneridae</taxon>
        <taxon>Pentapetalae</taxon>
        <taxon>rosids</taxon>
        <taxon>fabids</taxon>
        <taxon>Rosales</taxon>
        <taxon>Rosaceae</taxon>
        <taxon>Amygdaloideae</taxon>
        <taxon>Amygdaleae</taxon>
        <taxon>Prunus</taxon>
    </lineage>
</organism>
<dbReference type="EMBL" id="CAEKKB010000003">
    <property type="protein sequence ID" value="CAB4304019.1"/>
    <property type="molecule type" value="Genomic_DNA"/>
</dbReference>
<proteinExistence type="predicted"/>
<sequence>MSRSWWTSPNPAIKAYSSKVVLAIRPFGCKVDPTMVVCSGCEVDPDTGLCDCEVDPATMACRGTLVLVLKPCSCGAILAMERRRVWIFHGALTPQTLASNHCCLEGFG</sequence>
<dbReference type="EMBL" id="CAEKDK010000003">
    <property type="protein sequence ID" value="CAB4273487.1"/>
    <property type="molecule type" value="Genomic_DNA"/>
</dbReference>